<dbReference type="Proteomes" id="UP000633219">
    <property type="component" value="Unassembled WGS sequence"/>
</dbReference>
<proteinExistence type="predicted"/>
<dbReference type="Gene3D" id="1.20.120.520">
    <property type="entry name" value="nmb1532 protein domain like"/>
    <property type="match status" value="1"/>
</dbReference>
<evidence type="ECO:0000313" key="2">
    <source>
        <dbReference type="EMBL" id="MBL0373208.1"/>
    </source>
</evidence>
<sequence length="172" mass="19389">MDAHALNKIDRLSKPENSSSTWWRDAHGLQLKMCDALEEIADSLPANIDRQMCIVTAKCMASLMREAHKMEETVLFSQLEALPDRPVEFSATVERLKFEHFADECYAEEIAERLLYLGAGGTDVNMEATGYMLRGFFEALRRHIAFEQEHLVRLLAATEEAAASNSAASDRH</sequence>
<dbReference type="AlphaFoldDB" id="A0A937CQ06"/>
<feature type="domain" description="Hemerythrin-like" evidence="1">
    <location>
        <begin position="21"/>
        <end position="154"/>
    </location>
</feature>
<dbReference type="Pfam" id="PF01814">
    <property type="entry name" value="Hemerythrin"/>
    <property type="match status" value="1"/>
</dbReference>
<evidence type="ECO:0000259" key="1">
    <source>
        <dbReference type="Pfam" id="PF01814"/>
    </source>
</evidence>
<dbReference type="EMBL" id="JAEQNC010000007">
    <property type="protein sequence ID" value="MBL0373208.1"/>
    <property type="molecule type" value="Genomic_DNA"/>
</dbReference>
<evidence type="ECO:0000313" key="3">
    <source>
        <dbReference type="Proteomes" id="UP000633219"/>
    </source>
</evidence>
<comment type="caution">
    <text evidence="2">The sequence shown here is derived from an EMBL/GenBank/DDBJ whole genome shotgun (WGS) entry which is preliminary data.</text>
</comment>
<name>A0A937CQ06_9HYPH</name>
<dbReference type="InterPro" id="IPR012312">
    <property type="entry name" value="Hemerythrin-like"/>
</dbReference>
<reference evidence="2" key="1">
    <citation type="submission" date="2021-01" db="EMBL/GenBank/DDBJ databases">
        <title>Rhizobium sp. strain KVB221 16S ribosomal RNA gene Genome sequencing and assembly.</title>
        <authorList>
            <person name="Kang M."/>
        </authorList>
    </citation>
    <scope>NUCLEOTIDE SEQUENCE</scope>
    <source>
        <strain evidence="2">KVB221</strain>
    </source>
</reference>
<accession>A0A937CQ06</accession>
<keyword evidence="3" id="KW-1185">Reference proteome</keyword>
<protein>
    <submittedName>
        <fullName evidence="2">Hemerythrin domain-containing protein</fullName>
    </submittedName>
</protein>
<dbReference type="RefSeq" id="WP_201659281.1">
    <property type="nucleotide sequence ID" value="NZ_JAEQNC010000007.1"/>
</dbReference>
<gene>
    <name evidence="2" type="ORF">JJB09_14320</name>
</gene>
<organism evidence="2 3">
    <name type="scientific">Rhizobium setariae</name>
    <dbReference type="NCBI Taxonomy" id="2801340"/>
    <lineage>
        <taxon>Bacteria</taxon>
        <taxon>Pseudomonadati</taxon>
        <taxon>Pseudomonadota</taxon>
        <taxon>Alphaproteobacteria</taxon>
        <taxon>Hyphomicrobiales</taxon>
        <taxon>Rhizobiaceae</taxon>
        <taxon>Rhizobium/Agrobacterium group</taxon>
        <taxon>Rhizobium</taxon>
    </lineage>
</organism>